<dbReference type="Gene3D" id="3.40.50.1010">
    <property type="entry name" value="5'-nuclease"/>
    <property type="match status" value="1"/>
</dbReference>
<name>A0A9Q0E2N9_9TELE</name>
<evidence type="ECO:0000256" key="2">
    <source>
        <dbReference type="ARBA" id="ARBA00074620"/>
    </source>
</evidence>
<feature type="compositionally biased region" description="Basic residues" evidence="3">
    <location>
        <begin position="1"/>
        <end position="15"/>
    </location>
</feature>
<evidence type="ECO:0000313" key="6">
    <source>
        <dbReference type="Proteomes" id="UP001148018"/>
    </source>
</evidence>
<dbReference type="Proteomes" id="UP001148018">
    <property type="component" value="Unassembled WGS sequence"/>
</dbReference>
<reference evidence="5" key="1">
    <citation type="submission" date="2022-07" db="EMBL/GenBank/DDBJ databases">
        <title>Chromosome-level genome of Muraenolepis orangiensis.</title>
        <authorList>
            <person name="Kim J."/>
        </authorList>
    </citation>
    <scope>NUCLEOTIDE SEQUENCE</scope>
    <source>
        <strain evidence="5">KU_S4_2022</strain>
        <tissue evidence="5">Muscle</tissue>
    </source>
</reference>
<dbReference type="FunFam" id="3.40.50.1010:FF:000012">
    <property type="entry name" value="SWT1, RNA endoribonuclease homolog"/>
    <property type="match status" value="1"/>
</dbReference>
<dbReference type="CDD" id="cd18727">
    <property type="entry name" value="PIN_Swt1-like"/>
    <property type="match status" value="1"/>
</dbReference>
<dbReference type="InterPro" id="IPR029060">
    <property type="entry name" value="PIN-like_dom_sf"/>
</dbReference>
<protein>
    <recommendedName>
        <fullName evidence="2">Transcriptional protein SWT1</fullName>
    </recommendedName>
</protein>
<dbReference type="PANTHER" id="PTHR16161:SF0">
    <property type="entry name" value="TRANSCRIPTIONAL PROTEIN SWT1"/>
    <property type="match status" value="1"/>
</dbReference>
<evidence type="ECO:0000256" key="3">
    <source>
        <dbReference type="SAM" id="MobiDB-lite"/>
    </source>
</evidence>
<keyword evidence="6" id="KW-1185">Reference proteome</keyword>
<proteinExistence type="inferred from homology"/>
<sequence length="556" mass="61632">MWEMPKHKKNKKSKRLSSSTSGEDEKKSKAQGGWKPLSKPHEDKRGDPPAGKSSISAPWQRTTKQTSSASTTPAASECKPKLPTLAKRLYPAPGSLGGSLTPSRPAVAEVLLRAPGQSRLQVWCDVVPSYGELTQMDTDDGETDTFEHNCIVVLDTNILLSHLDYVKKIRSHGLGGMGFAMLLVPWVVLQELDAQKNTNRPEGSVAHLATPAIHFIYSCLKSLEPRLWGQSMQQASEGNRHLNAENNDDRILQCCLQYQILCPESALILCTNDKNLCSKALLSGVKALCKAELEEEKQAPTKAPTCDGGEEAVAQRRRVSQCVQLLENCLKEALSHILEVEMKAAYDDLWEDIVFVKQPWELLDVLKCIKKHWIAVFGDIFPRNRLHTVVTLLKFFTPALREAEELLEVFGKTKEKYGGRVSTTLDSLATIERQLLAQVSHQDVWALFENIWDNVCQMSSAVFAALHFDPGTMRRTGPEGSLPPPLPEDALACLHKLLPMVIELLQGFSRVLSSDMGMEESQALLSFIHASQLTELKVTLEQCSTAVSQSLADATW</sequence>
<dbReference type="Pfam" id="PF13638">
    <property type="entry name" value="PIN_4"/>
    <property type="match status" value="1"/>
</dbReference>
<dbReference type="InterPro" id="IPR052626">
    <property type="entry name" value="SWT1_Regulator"/>
</dbReference>
<dbReference type="SMART" id="SM00670">
    <property type="entry name" value="PINc"/>
    <property type="match status" value="1"/>
</dbReference>
<feature type="compositionally biased region" description="Low complexity" evidence="3">
    <location>
        <begin position="62"/>
        <end position="76"/>
    </location>
</feature>
<evidence type="ECO:0000313" key="5">
    <source>
        <dbReference type="EMBL" id="KAJ3599662.1"/>
    </source>
</evidence>
<evidence type="ECO:0000259" key="4">
    <source>
        <dbReference type="SMART" id="SM00670"/>
    </source>
</evidence>
<dbReference type="PANTHER" id="PTHR16161">
    <property type="entry name" value="TRANSCRIPTIONAL PROTEIN SWT1"/>
    <property type="match status" value="1"/>
</dbReference>
<dbReference type="SUPFAM" id="SSF88723">
    <property type="entry name" value="PIN domain-like"/>
    <property type="match status" value="1"/>
</dbReference>
<gene>
    <name evidence="5" type="ORF">NHX12_033618</name>
</gene>
<feature type="region of interest" description="Disordered" evidence="3">
    <location>
        <begin position="1"/>
        <end position="82"/>
    </location>
</feature>
<dbReference type="EMBL" id="JANIIK010000048">
    <property type="protein sequence ID" value="KAJ3599662.1"/>
    <property type="molecule type" value="Genomic_DNA"/>
</dbReference>
<comment type="caution">
    <text evidence="5">The sequence shown here is derived from an EMBL/GenBank/DDBJ whole genome shotgun (WGS) entry which is preliminary data.</text>
</comment>
<feature type="domain" description="PIN" evidence="4">
    <location>
        <begin position="150"/>
        <end position="278"/>
    </location>
</feature>
<organism evidence="5 6">
    <name type="scientific">Muraenolepis orangiensis</name>
    <name type="common">Patagonian moray cod</name>
    <dbReference type="NCBI Taxonomy" id="630683"/>
    <lineage>
        <taxon>Eukaryota</taxon>
        <taxon>Metazoa</taxon>
        <taxon>Chordata</taxon>
        <taxon>Craniata</taxon>
        <taxon>Vertebrata</taxon>
        <taxon>Euteleostomi</taxon>
        <taxon>Actinopterygii</taxon>
        <taxon>Neopterygii</taxon>
        <taxon>Teleostei</taxon>
        <taxon>Neoteleostei</taxon>
        <taxon>Acanthomorphata</taxon>
        <taxon>Zeiogadaria</taxon>
        <taxon>Gadariae</taxon>
        <taxon>Gadiformes</taxon>
        <taxon>Muraenolepidoidei</taxon>
        <taxon>Muraenolepididae</taxon>
        <taxon>Muraenolepis</taxon>
    </lineage>
</organism>
<dbReference type="OrthoDB" id="548295at2759"/>
<dbReference type="GO" id="GO:0005634">
    <property type="term" value="C:nucleus"/>
    <property type="evidence" value="ECO:0007669"/>
    <property type="project" value="TreeGrafter"/>
</dbReference>
<accession>A0A9Q0E2N9</accession>
<dbReference type="InterPro" id="IPR002716">
    <property type="entry name" value="PIN_dom"/>
</dbReference>
<comment type="similarity">
    <text evidence="1">Belongs to the SWT1 family.</text>
</comment>
<evidence type="ECO:0000256" key="1">
    <source>
        <dbReference type="ARBA" id="ARBA00060839"/>
    </source>
</evidence>
<dbReference type="AlphaFoldDB" id="A0A9Q0E2N9"/>